<feature type="signal peptide" evidence="1">
    <location>
        <begin position="1"/>
        <end position="26"/>
    </location>
</feature>
<dbReference type="EMBL" id="CP043046">
    <property type="protein sequence ID" value="QEI08693.1"/>
    <property type="molecule type" value="Genomic_DNA"/>
</dbReference>
<sequence>MSSIRTRHLVRLAFAGLLLAGTVAHAATPAVLYKTSTCGCCTSYVTYLREQGIEVDAIDQDDLSAIKSQHGSSHMASCHTMRIGGYTVEGHVPVAAIRKLLQEKPAIVGISVPGMPMNSPGMGPEVKGTLKVFELSRDARATPKVFSVE</sequence>
<reference evidence="2 3" key="1">
    <citation type="submission" date="2019-08" db="EMBL/GenBank/DDBJ databases">
        <title>Amphibian skin-associated Pigmentiphaga: genome sequence and occurrence across geography and hosts.</title>
        <authorList>
            <person name="Bletz M.C."/>
            <person name="Bunk B."/>
            <person name="Sproeer C."/>
            <person name="Biwer P."/>
            <person name="Reiter S."/>
            <person name="Rabemananjara F.C.E."/>
            <person name="Schulz S."/>
            <person name="Overmann J."/>
            <person name="Vences M."/>
        </authorList>
    </citation>
    <scope>NUCLEOTIDE SEQUENCE [LARGE SCALE GENOMIC DNA]</scope>
    <source>
        <strain evidence="2 3">Mada1488</strain>
    </source>
</reference>
<name>A0A5C0B4X8_9BURK</name>
<dbReference type="OrthoDB" id="14727at2"/>
<dbReference type="Pfam" id="PF04214">
    <property type="entry name" value="DUF411"/>
    <property type="match status" value="1"/>
</dbReference>
<dbReference type="KEGG" id="pacr:FXN63_24735"/>
<proteinExistence type="predicted"/>
<dbReference type="RefSeq" id="WP_148818164.1">
    <property type="nucleotide sequence ID" value="NZ_CP043046.1"/>
</dbReference>
<dbReference type="Proteomes" id="UP000325161">
    <property type="component" value="Chromosome"/>
</dbReference>
<dbReference type="AlphaFoldDB" id="A0A5C0B4X8"/>
<evidence type="ECO:0000313" key="3">
    <source>
        <dbReference type="Proteomes" id="UP000325161"/>
    </source>
</evidence>
<gene>
    <name evidence="2" type="ORF">FXN63_24735</name>
</gene>
<accession>A0A5C0B4X8</accession>
<evidence type="ECO:0000256" key="1">
    <source>
        <dbReference type="SAM" id="SignalP"/>
    </source>
</evidence>
<organism evidence="2 3">
    <name type="scientific">Pigmentiphaga aceris</name>
    <dbReference type="NCBI Taxonomy" id="1940612"/>
    <lineage>
        <taxon>Bacteria</taxon>
        <taxon>Pseudomonadati</taxon>
        <taxon>Pseudomonadota</taxon>
        <taxon>Betaproteobacteria</taxon>
        <taxon>Burkholderiales</taxon>
        <taxon>Alcaligenaceae</taxon>
        <taxon>Pigmentiphaga</taxon>
    </lineage>
</organism>
<dbReference type="InterPro" id="IPR007332">
    <property type="entry name" value="DUF411"/>
</dbReference>
<evidence type="ECO:0000313" key="2">
    <source>
        <dbReference type="EMBL" id="QEI08693.1"/>
    </source>
</evidence>
<dbReference type="Gene3D" id="3.40.30.10">
    <property type="entry name" value="Glutaredoxin"/>
    <property type="match status" value="1"/>
</dbReference>
<protein>
    <submittedName>
        <fullName evidence="2">CopG family transcriptional regulator</fullName>
    </submittedName>
</protein>
<keyword evidence="1" id="KW-0732">Signal</keyword>
<keyword evidence="3" id="KW-1185">Reference proteome</keyword>
<feature type="chain" id="PRO_5022922780" evidence="1">
    <location>
        <begin position="27"/>
        <end position="149"/>
    </location>
</feature>